<keyword evidence="1" id="KW-0812">Transmembrane</keyword>
<proteinExistence type="predicted"/>
<dbReference type="OrthoDB" id="443419at2759"/>
<dbReference type="Proteomes" id="UP000649617">
    <property type="component" value="Unassembled WGS sequence"/>
</dbReference>
<feature type="transmembrane region" description="Helical" evidence="1">
    <location>
        <begin position="413"/>
        <end position="433"/>
    </location>
</feature>
<name>A0A812XHI0_SYMPI</name>
<keyword evidence="1" id="KW-1133">Transmembrane helix</keyword>
<evidence type="ECO:0000313" key="2">
    <source>
        <dbReference type="EMBL" id="CAE7736275.1"/>
    </source>
</evidence>
<protein>
    <submittedName>
        <fullName evidence="2">Uncharacterized protein</fullName>
    </submittedName>
</protein>
<evidence type="ECO:0000256" key="1">
    <source>
        <dbReference type="SAM" id="Phobius"/>
    </source>
</evidence>
<evidence type="ECO:0000313" key="3">
    <source>
        <dbReference type="Proteomes" id="UP000649617"/>
    </source>
</evidence>
<organism evidence="2 3">
    <name type="scientific">Symbiodinium pilosum</name>
    <name type="common">Dinoflagellate</name>
    <dbReference type="NCBI Taxonomy" id="2952"/>
    <lineage>
        <taxon>Eukaryota</taxon>
        <taxon>Sar</taxon>
        <taxon>Alveolata</taxon>
        <taxon>Dinophyceae</taxon>
        <taxon>Suessiales</taxon>
        <taxon>Symbiodiniaceae</taxon>
        <taxon>Symbiodinium</taxon>
    </lineage>
</organism>
<dbReference type="SUPFAM" id="SSF158791">
    <property type="entry name" value="MgtE N-terminal domain-like"/>
    <property type="match status" value="2"/>
</dbReference>
<keyword evidence="1" id="KW-0472">Membrane</keyword>
<accession>A0A812XHI0</accession>
<reference evidence="2" key="1">
    <citation type="submission" date="2021-02" db="EMBL/GenBank/DDBJ databases">
        <authorList>
            <person name="Dougan E. K."/>
            <person name="Rhodes N."/>
            <person name="Thang M."/>
            <person name="Chan C."/>
        </authorList>
    </citation>
    <scope>NUCLEOTIDE SEQUENCE</scope>
</reference>
<sequence length="1152" mass="124300">MAGLSATTLRALGPGGAAILLKKLGWHATQVAFSALGPAGVGALFQQLGREFAADLLRALDADWVAKLFGKLRADFLEALFKIIGVGFVRDLFIGLSVSFCVQLFNNLGSDFTAELFLKLGQAYVRDLFVAVDCEFFSKLFTGLGSQWTVEVHMKAGARFVTDLYAELGFKYTASLFGTAGLQFTVEVHKRFGAEFAATLYGGLGADFFAGLLLDLGPEFASDFLVCLGQDYGCHFLTLLGNAYMAHCFLTMGAKPAANVFKVMGSGFLATLFQELGSSWIAGIHIHMGQDFVCALYQELGPNYLASIFATWGHAFAADILRKLDAPFCAQLFILLDADFISVLFGKLGRNYAACLFRALDAPFVAVMFSNLGAVYLAILFRCLSIVFVADLLQQVGSSWSSHLFNRLGGKFVGYLFKDLGPVFIVACLFGLLQDSYFFKDFGSLFIVRIPSNRLEHNVSSCGDASFDFLAHRTTKPWASSWAPVLEGEQLQAAVVEVAAEAGCLNLKLGQGSYTKEKSATYGYRHEHVQVPACLLALLAVPSTQRDISKHHKELSAQMRGPLLFLPLLFLCPVRAPAQVRSFFTGESCVQGQQLLFDLRGLLCGPDHRGPEKRVAWSPHIPAHLRSNLGVQAPHYHEVVRRHYNTVVRTPSSNETQGQGKCCGESVLSCLVAQVKVQMPQAPPIVHTVHVVKPNAHYDCFDGDNYAYKTWSGPHTRWCCYKYKEYCPKQVVNRNIYHHVTKIQRVHVPVPVQAPRPPPAARLGQKMAKVTAQPVIVFKLFCRAYSYGAHCPGAEIIHNIPQVYHIPSPPMYVHVPVPGPTVVHHARSPVVVNKDVPYPVRQPPQVITVKKPYTVKIAGRSGHYVHVPVPSPPHIVPKYKVHVVTVMDYAEALVLRPSAAGLPRNMTIWAVLATPMVGCAATTLSPLGCDAARADNICGNAALGNWCRAWSPEKKIWCCDNEQKGCQNPDTPPDCDAGAGMYWKKVFISNHWTWQAVAVGGTTVMSKPYDCHAGPAAIQREVLHALRCCSHEHLGCPGYHYGGGGGGSTVVTTHVVHHDVYSGLGRAAGGCATSLDAVDISQSGGAGGAAGGAAAGGAAAGGAIAGGAAAGGGYSFAGHPPSAAGAGMMWHWAARRILWIGNASLLCLTSID</sequence>
<gene>
    <name evidence="2" type="ORF">SPIL2461_LOCUS21164</name>
</gene>
<keyword evidence="3" id="KW-1185">Reference proteome</keyword>
<feature type="transmembrane region" description="Helical" evidence="1">
    <location>
        <begin position="373"/>
        <end position="393"/>
    </location>
</feature>
<dbReference type="EMBL" id="CAJNIZ010046002">
    <property type="protein sequence ID" value="CAE7736275.1"/>
    <property type="molecule type" value="Genomic_DNA"/>
</dbReference>
<dbReference type="AlphaFoldDB" id="A0A812XHI0"/>
<comment type="caution">
    <text evidence="2">The sequence shown here is derived from an EMBL/GenBank/DDBJ whole genome shotgun (WGS) entry which is preliminary data.</text>
</comment>